<keyword evidence="7 11" id="KW-0368">Histidine biosynthesis</keyword>
<dbReference type="EC" id="4.3.2.10" evidence="11"/>
<gene>
    <name evidence="11 13" type="primary">hisF</name>
    <name evidence="13" type="ordered locus">ZICARI_180</name>
</gene>
<evidence type="ECO:0000256" key="11">
    <source>
        <dbReference type="HAMAP-Rule" id="MF_01013"/>
    </source>
</evidence>
<dbReference type="AlphaFoldDB" id="E0TJ08"/>
<dbReference type="EMBL" id="CP002161">
    <property type="protein sequence ID" value="ADM89785.1"/>
    <property type="molecule type" value="Genomic_DNA"/>
</dbReference>
<evidence type="ECO:0000256" key="9">
    <source>
        <dbReference type="ARBA" id="ARBA00025475"/>
    </source>
</evidence>
<evidence type="ECO:0000313" key="13">
    <source>
        <dbReference type="EMBL" id="ADM89785.1"/>
    </source>
</evidence>
<dbReference type="NCBIfam" id="TIGR00735">
    <property type="entry name" value="hisF"/>
    <property type="match status" value="1"/>
</dbReference>
<dbReference type="InterPro" id="IPR013785">
    <property type="entry name" value="Aldolase_TIM"/>
</dbReference>
<keyword evidence="6 11" id="KW-0028">Amino-acid biosynthesis</keyword>
<comment type="subcellular location">
    <subcellularLocation>
        <location evidence="1 11">Cytoplasm</location>
    </subcellularLocation>
</comment>
<dbReference type="PANTHER" id="PTHR21235:SF2">
    <property type="entry name" value="IMIDAZOLE GLYCEROL PHOSPHATE SYNTHASE HISHF"/>
    <property type="match status" value="1"/>
</dbReference>
<dbReference type="Proteomes" id="UP000001303">
    <property type="component" value="Chromosome"/>
</dbReference>
<evidence type="ECO:0000256" key="3">
    <source>
        <dbReference type="ARBA" id="ARBA00009667"/>
    </source>
</evidence>
<keyword evidence="14" id="KW-1185">Reference proteome</keyword>
<evidence type="ECO:0000256" key="2">
    <source>
        <dbReference type="ARBA" id="ARBA00005091"/>
    </source>
</evidence>
<protein>
    <recommendedName>
        <fullName evidence="11">Imidazole glycerol phosphate synthase subunit HisF</fullName>
        <ecNumber evidence="11">4.3.2.10</ecNumber>
    </recommendedName>
    <alternativeName>
        <fullName evidence="11">IGP synthase cyclase subunit</fullName>
    </alternativeName>
    <alternativeName>
        <fullName evidence="11">IGP synthase subunit HisF</fullName>
    </alternativeName>
    <alternativeName>
        <fullName evidence="11">ImGP synthase subunit HisF</fullName>
        <shortName evidence="11">IGPS subunit HisF</shortName>
    </alternativeName>
</protein>
<evidence type="ECO:0000256" key="12">
    <source>
        <dbReference type="RuleBase" id="RU003657"/>
    </source>
</evidence>
<dbReference type="InterPro" id="IPR050064">
    <property type="entry name" value="IGPS_HisA/HisF"/>
</dbReference>
<name>E0TJ08_ZINIC</name>
<evidence type="ECO:0000313" key="14">
    <source>
        <dbReference type="Proteomes" id="UP000001303"/>
    </source>
</evidence>
<dbReference type="KEGG" id="zin:ZICARI_180"/>
<keyword evidence="8 11" id="KW-0456">Lyase</keyword>
<evidence type="ECO:0000256" key="5">
    <source>
        <dbReference type="ARBA" id="ARBA00022490"/>
    </source>
</evidence>
<evidence type="ECO:0000256" key="6">
    <source>
        <dbReference type="ARBA" id="ARBA00022605"/>
    </source>
</evidence>
<keyword evidence="5 11" id="KW-0963">Cytoplasm</keyword>
<dbReference type="GO" id="GO:0000107">
    <property type="term" value="F:imidazoleglycerol-phosphate synthase activity"/>
    <property type="evidence" value="ECO:0007669"/>
    <property type="project" value="UniProtKB-UniRule"/>
</dbReference>
<dbReference type="PANTHER" id="PTHR21235">
    <property type="entry name" value="IMIDAZOLE GLYCEROL PHOSPHATE SYNTHASE SUBUNIT HISF/H IGP SYNTHASE SUBUNIT HISF/H"/>
    <property type="match status" value="1"/>
</dbReference>
<dbReference type="UniPathway" id="UPA00031">
    <property type="reaction ID" value="UER00010"/>
</dbReference>
<comment type="similarity">
    <text evidence="3 11 12">Belongs to the HisA/HisF family.</text>
</comment>
<proteinExistence type="inferred from homology"/>
<dbReference type="FunFam" id="3.20.20.70:FF:000006">
    <property type="entry name" value="Imidazole glycerol phosphate synthase subunit HisF"/>
    <property type="match status" value="1"/>
</dbReference>
<dbReference type="HOGENOM" id="CLU_048577_4_0_4"/>
<dbReference type="Pfam" id="PF00977">
    <property type="entry name" value="His_biosynth"/>
    <property type="match status" value="1"/>
</dbReference>
<feature type="active site" evidence="11">
    <location>
        <position position="11"/>
    </location>
</feature>
<comment type="pathway">
    <text evidence="2 11">Amino-acid biosynthesis; L-histidine biosynthesis; L-histidine from 5-phospho-alpha-D-ribose 1-diphosphate: step 5/9.</text>
</comment>
<dbReference type="CDD" id="cd04731">
    <property type="entry name" value="HisF"/>
    <property type="match status" value="1"/>
</dbReference>
<comment type="catalytic activity">
    <reaction evidence="10 11">
        <text>5-[(5-phospho-1-deoxy-D-ribulos-1-ylimino)methylamino]-1-(5-phospho-beta-D-ribosyl)imidazole-4-carboxamide + L-glutamine = D-erythro-1-(imidazol-4-yl)glycerol 3-phosphate + 5-amino-1-(5-phospho-beta-D-ribosyl)imidazole-4-carboxamide + L-glutamate + H(+)</text>
        <dbReference type="Rhea" id="RHEA:24793"/>
        <dbReference type="ChEBI" id="CHEBI:15378"/>
        <dbReference type="ChEBI" id="CHEBI:29985"/>
        <dbReference type="ChEBI" id="CHEBI:58278"/>
        <dbReference type="ChEBI" id="CHEBI:58359"/>
        <dbReference type="ChEBI" id="CHEBI:58475"/>
        <dbReference type="ChEBI" id="CHEBI:58525"/>
        <dbReference type="EC" id="4.3.2.10"/>
    </reaction>
</comment>
<dbReference type="InterPro" id="IPR004651">
    <property type="entry name" value="HisF"/>
</dbReference>
<dbReference type="HAMAP" id="MF_01013">
    <property type="entry name" value="HisF"/>
    <property type="match status" value="1"/>
</dbReference>
<dbReference type="InterPro" id="IPR011060">
    <property type="entry name" value="RibuloseP-bd_barrel"/>
</dbReference>
<feature type="active site" evidence="11">
    <location>
        <position position="130"/>
    </location>
</feature>
<organism evidence="13 14">
    <name type="scientific">Zinderia insecticola (strain CARI)</name>
    <dbReference type="NCBI Taxonomy" id="871271"/>
    <lineage>
        <taxon>Bacteria</taxon>
        <taxon>Pseudomonadati</taxon>
        <taxon>Pseudomonadota</taxon>
        <taxon>Betaproteobacteria</taxon>
        <taxon>Burkholderiales</taxon>
        <taxon>Oxalobacteraceae</taxon>
        <taxon>Candidatus Zinderia</taxon>
    </lineage>
</organism>
<dbReference type="InterPro" id="IPR006062">
    <property type="entry name" value="His_biosynth"/>
</dbReference>
<evidence type="ECO:0000256" key="10">
    <source>
        <dbReference type="ARBA" id="ARBA00047838"/>
    </source>
</evidence>
<dbReference type="STRING" id="871271.ZICARI_180"/>
<evidence type="ECO:0000256" key="4">
    <source>
        <dbReference type="ARBA" id="ARBA00011152"/>
    </source>
</evidence>
<dbReference type="GO" id="GO:0016829">
    <property type="term" value="F:lyase activity"/>
    <property type="evidence" value="ECO:0007669"/>
    <property type="project" value="UniProtKB-KW"/>
</dbReference>
<evidence type="ECO:0000256" key="1">
    <source>
        <dbReference type="ARBA" id="ARBA00004496"/>
    </source>
</evidence>
<comment type="function">
    <text evidence="9 11">IGPS catalyzes the conversion of PRFAR and glutamine to IGP, AICAR and glutamate. The HisF subunit catalyzes the cyclization activity that produces IGP and AICAR from PRFAR using the ammonia provided by the HisH subunit.</text>
</comment>
<comment type="subunit">
    <text evidence="4 11">Heterodimer of HisH and HisF.</text>
</comment>
<evidence type="ECO:0000256" key="7">
    <source>
        <dbReference type="ARBA" id="ARBA00023102"/>
    </source>
</evidence>
<dbReference type="GO" id="GO:0005737">
    <property type="term" value="C:cytoplasm"/>
    <property type="evidence" value="ECO:0007669"/>
    <property type="project" value="UniProtKB-SubCell"/>
</dbReference>
<dbReference type="SUPFAM" id="SSF51366">
    <property type="entry name" value="Ribulose-phoshate binding barrel"/>
    <property type="match status" value="1"/>
</dbReference>
<accession>E0TJ08</accession>
<dbReference type="Gene3D" id="3.20.20.70">
    <property type="entry name" value="Aldolase class I"/>
    <property type="match status" value="1"/>
</dbReference>
<reference evidence="13 14" key="1">
    <citation type="journal article" date="2010" name="Genome Biol. Evol.">
        <title>Functional convergence in reduced genomes of bacterial symbionts spanning 200 My of evolution.</title>
        <authorList>
            <person name="McCutcheon J.P."/>
            <person name="Moran N.A."/>
        </authorList>
    </citation>
    <scope>NUCLEOTIDE SEQUENCE [LARGE SCALE GENOMIC DNA]</scope>
    <source>
        <strain evidence="13 14">CARI</strain>
    </source>
</reference>
<reference key="2">
    <citation type="submission" date="2010-08" db="EMBL/GenBank/DDBJ databases">
        <title>Functional convergence in reduced genomes of bacterial symbionts spanning 200 million years of evolution.</title>
        <authorList>
            <person name="McCutcheon J.P."/>
            <person name="Moran N.A."/>
        </authorList>
    </citation>
    <scope>NUCLEOTIDE SEQUENCE</scope>
    <source>
        <strain>CARI</strain>
    </source>
</reference>
<evidence type="ECO:0000256" key="8">
    <source>
        <dbReference type="ARBA" id="ARBA00023239"/>
    </source>
</evidence>
<sequence length="252" mass="28069">MLTKRIIPCLDIKKGRVVKGTNFLNLKDAGDPILIAEKYYKEGADEITFLDINASYKGKKIILDIIRKISSKIFIPLTVGGGIKNIFDVKNILNSGADKVCINTSAILNPFLIREIKNIYGSQCLVVAIDVKKDKNKNWRIFTHGGRNLTNLNIIEWVKKVSFLGAGEILITSMDKDGTCNGFDIKLIKKISNSINIPVIASGGAGNLNSFFEVLKYGKADAVLAASVFHYNKLNIKKVKEFLYKNKIFIRL</sequence>
<dbReference type="GO" id="GO:0000105">
    <property type="term" value="P:L-histidine biosynthetic process"/>
    <property type="evidence" value="ECO:0007669"/>
    <property type="project" value="UniProtKB-UniRule"/>
</dbReference>